<sequence length="306" mass="34325">MKAIFMGTPQFAVNSLDTLISKGVDVGLVITRTDKKQGRNMKIEMPSVKKRALELGLEVYQPEDIKSQEAVDKIRQINPDIIIVTAYGKILPTEILNMPKYGCINVHASLLPKYRGASPINTCLLNGDTITGITTMYMNEELDSGDIILKDELEISLDDDYVSLTEKLAKLSEKTLGNIINMLNMSMDLPRLQQNHQNATYCTLITKEMGHIDYSKSADEIINTIRGLNSFSIYNDTNFKIFKAKKLEDKSSDKVGMIVKCDENELVVTTATKDISLLQVQMAGKKKMMIEDFLRGNKLEKGVIFK</sequence>
<dbReference type="HOGENOM" id="CLU_033347_1_1_9"/>
<evidence type="ECO:0000259" key="7">
    <source>
        <dbReference type="Pfam" id="PF02911"/>
    </source>
</evidence>
<reference evidence="8 9" key="1">
    <citation type="submission" date="2011-08" db="EMBL/GenBank/DDBJ databases">
        <title>The Genome Sequence of Eubacteriaceae bacterium ACC19a.</title>
        <authorList>
            <consortium name="The Broad Institute Genome Sequencing Platform"/>
            <person name="Earl A."/>
            <person name="Ward D."/>
            <person name="Feldgarden M."/>
            <person name="Gevers D."/>
            <person name="Sizova M."/>
            <person name="Hazen A."/>
            <person name="Epstein S."/>
            <person name="Young S.K."/>
            <person name="Zeng Q."/>
            <person name="Gargeya S."/>
            <person name="Fitzgerald M."/>
            <person name="Haas B."/>
            <person name="Abouelleil A."/>
            <person name="Alvarado L."/>
            <person name="Arachchi H.M."/>
            <person name="Berlin A."/>
            <person name="Brown A."/>
            <person name="Chapman S.B."/>
            <person name="Chen Z."/>
            <person name="Dunbar C."/>
            <person name="Freedman E."/>
            <person name="Gearin G."/>
            <person name="Gellesch M."/>
            <person name="Goldberg J."/>
            <person name="Griggs A."/>
            <person name="Gujja S."/>
            <person name="Heiman D."/>
            <person name="Howarth C."/>
            <person name="Larson L."/>
            <person name="Lui A."/>
            <person name="MacDonald P.J.P."/>
            <person name="Montmayeur A."/>
            <person name="Murphy C."/>
            <person name="Neiman D."/>
            <person name="Pearson M."/>
            <person name="Priest M."/>
            <person name="Roberts A."/>
            <person name="Saif S."/>
            <person name="Shea T."/>
            <person name="Shenoy N."/>
            <person name="Sisk P."/>
            <person name="Stolte C."/>
            <person name="Sykes S."/>
            <person name="Wortman J."/>
            <person name="Nusbaum C."/>
            <person name="Birren B."/>
        </authorList>
    </citation>
    <scope>NUCLEOTIDE SEQUENCE [LARGE SCALE GENOMIC DNA]</scope>
    <source>
        <strain evidence="8 9">ACC19a</strain>
    </source>
</reference>
<dbReference type="InterPro" id="IPR011034">
    <property type="entry name" value="Formyl_transferase-like_C_sf"/>
</dbReference>
<dbReference type="PANTHER" id="PTHR11138:SF5">
    <property type="entry name" value="METHIONYL-TRNA FORMYLTRANSFERASE, MITOCHONDRIAL"/>
    <property type="match status" value="1"/>
</dbReference>
<organism evidence="8 9">
    <name type="scientific">Peptoanaerobacter stomatis</name>
    <dbReference type="NCBI Taxonomy" id="796937"/>
    <lineage>
        <taxon>Bacteria</taxon>
        <taxon>Bacillati</taxon>
        <taxon>Bacillota</taxon>
        <taxon>Clostridia</taxon>
        <taxon>Peptostreptococcales</taxon>
        <taxon>Filifactoraceae</taxon>
        <taxon>Peptoanaerobacter</taxon>
    </lineage>
</organism>
<dbReference type="GO" id="GO:0004479">
    <property type="term" value="F:methionyl-tRNA formyltransferase activity"/>
    <property type="evidence" value="ECO:0007669"/>
    <property type="project" value="UniProtKB-UniRule"/>
</dbReference>
<keyword evidence="3 5" id="KW-0808">Transferase</keyword>
<evidence type="ECO:0000256" key="3">
    <source>
        <dbReference type="ARBA" id="ARBA00022679"/>
    </source>
</evidence>
<dbReference type="Proteomes" id="UP000006437">
    <property type="component" value="Unassembled WGS sequence"/>
</dbReference>
<dbReference type="GO" id="GO:0005829">
    <property type="term" value="C:cytosol"/>
    <property type="evidence" value="ECO:0007669"/>
    <property type="project" value="TreeGrafter"/>
</dbReference>
<evidence type="ECO:0000256" key="1">
    <source>
        <dbReference type="ARBA" id="ARBA00010699"/>
    </source>
</evidence>
<dbReference type="PANTHER" id="PTHR11138">
    <property type="entry name" value="METHIONYL-TRNA FORMYLTRANSFERASE"/>
    <property type="match status" value="1"/>
</dbReference>
<dbReference type="AlphaFoldDB" id="G9X339"/>
<feature type="domain" description="Formyl transferase C-terminal" evidence="7">
    <location>
        <begin position="205"/>
        <end position="297"/>
    </location>
</feature>
<dbReference type="EMBL" id="AFZE01000057">
    <property type="protein sequence ID" value="EHL10581.1"/>
    <property type="molecule type" value="Genomic_DNA"/>
</dbReference>
<dbReference type="PROSITE" id="PS00373">
    <property type="entry name" value="GART"/>
    <property type="match status" value="1"/>
</dbReference>
<comment type="similarity">
    <text evidence="1 5">Belongs to the Fmt family.</text>
</comment>
<comment type="caution">
    <text evidence="8">The sequence shown here is derived from an EMBL/GenBank/DDBJ whole genome shotgun (WGS) entry which is preliminary data.</text>
</comment>
<dbReference type="RefSeq" id="WP_009525031.1">
    <property type="nucleotide sequence ID" value="NZ_JH414549.1"/>
</dbReference>
<dbReference type="EC" id="2.1.2.9" evidence="2 5"/>
<dbReference type="InterPro" id="IPR044135">
    <property type="entry name" value="Met-tRNA-FMT_C"/>
</dbReference>
<dbReference type="InterPro" id="IPR036477">
    <property type="entry name" value="Formyl_transf_N_sf"/>
</dbReference>
<dbReference type="SUPFAM" id="SSF53328">
    <property type="entry name" value="Formyltransferase"/>
    <property type="match status" value="1"/>
</dbReference>
<dbReference type="Pfam" id="PF00551">
    <property type="entry name" value="Formyl_trans_N"/>
    <property type="match status" value="1"/>
</dbReference>
<dbReference type="SUPFAM" id="SSF50486">
    <property type="entry name" value="FMT C-terminal domain-like"/>
    <property type="match status" value="1"/>
</dbReference>
<dbReference type="CDD" id="cd08646">
    <property type="entry name" value="FMT_core_Met-tRNA-FMT_N"/>
    <property type="match status" value="1"/>
</dbReference>
<name>G9X339_9FIRM</name>
<evidence type="ECO:0000256" key="2">
    <source>
        <dbReference type="ARBA" id="ARBA00012261"/>
    </source>
</evidence>
<dbReference type="InterPro" id="IPR005794">
    <property type="entry name" value="Fmt"/>
</dbReference>
<evidence type="ECO:0000259" key="6">
    <source>
        <dbReference type="Pfam" id="PF00551"/>
    </source>
</evidence>
<dbReference type="InterPro" id="IPR005793">
    <property type="entry name" value="Formyl_trans_C"/>
</dbReference>
<proteinExistence type="inferred from homology"/>
<comment type="function">
    <text evidence="5">Attaches a formyl group to the free amino group of methionyl-tRNA(fMet). The formyl group appears to play a dual role in the initiator identity of N-formylmethionyl-tRNA by promoting its recognition by IF2 and preventing the misappropriation of this tRNA by the elongation apparatus.</text>
</comment>
<evidence type="ECO:0000313" key="9">
    <source>
        <dbReference type="Proteomes" id="UP000006437"/>
    </source>
</evidence>
<feature type="binding site" evidence="5">
    <location>
        <begin position="109"/>
        <end position="112"/>
    </location>
    <ligand>
        <name>(6S)-5,6,7,8-tetrahydrofolate</name>
        <dbReference type="ChEBI" id="CHEBI:57453"/>
    </ligand>
</feature>
<dbReference type="HAMAP" id="MF_00182">
    <property type="entry name" value="Formyl_trans"/>
    <property type="match status" value="1"/>
</dbReference>
<dbReference type="NCBIfam" id="TIGR00460">
    <property type="entry name" value="fmt"/>
    <property type="match status" value="1"/>
</dbReference>
<protein>
    <recommendedName>
        <fullName evidence="2 5">Methionyl-tRNA formyltransferase</fullName>
        <ecNumber evidence="2 5">2.1.2.9</ecNumber>
    </recommendedName>
</protein>
<evidence type="ECO:0000256" key="5">
    <source>
        <dbReference type="HAMAP-Rule" id="MF_00182"/>
    </source>
</evidence>
<gene>
    <name evidence="5" type="primary">fmt</name>
    <name evidence="8" type="ORF">HMPREF9629_00796</name>
</gene>
<dbReference type="PATRIC" id="fig|796937.3.peg.2031"/>
<dbReference type="CDD" id="cd08704">
    <property type="entry name" value="Met_tRNA_FMT_C"/>
    <property type="match status" value="1"/>
</dbReference>
<dbReference type="InterPro" id="IPR041711">
    <property type="entry name" value="Met-tRNA-FMT_N"/>
</dbReference>
<dbReference type="Gene3D" id="3.40.50.12230">
    <property type="match status" value="1"/>
</dbReference>
<keyword evidence="4 5" id="KW-0648">Protein biosynthesis</keyword>
<comment type="catalytic activity">
    <reaction evidence="5">
        <text>L-methionyl-tRNA(fMet) + (6R)-10-formyltetrahydrofolate = N-formyl-L-methionyl-tRNA(fMet) + (6S)-5,6,7,8-tetrahydrofolate + H(+)</text>
        <dbReference type="Rhea" id="RHEA:24380"/>
        <dbReference type="Rhea" id="RHEA-COMP:9952"/>
        <dbReference type="Rhea" id="RHEA-COMP:9953"/>
        <dbReference type="ChEBI" id="CHEBI:15378"/>
        <dbReference type="ChEBI" id="CHEBI:57453"/>
        <dbReference type="ChEBI" id="CHEBI:78530"/>
        <dbReference type="ChEBI" id="CHEBI:78844"/>
        <dbReference type="ChEBI" id="CHEBI:195366"/>
        <dbReference type="EC" id="2.1.2.9"/>
    </reaction>
</comment>
<accession>G9X339</accession>
<dbReference type="InterPro" id="IPR002376">
    <property type="entry name" value="Formyl_transf_N"/>
</dbReference>
<feature type="domain" description="Formyl transferase N-terminal" evidence="6">
    <location>
        <begin position="2"/>
        <end position="176"/>
    </location>
</feature>
<evidence type="ECO:0000313" key="8">
    <source>
        <dbReference type="EMBL" id="EHL10581.1"/>
    </source>
</evidence>
<dbReference type="InterPro" id="IPR001555">
    <property type="entry name" value="GART_AS"/>
</dbReference>
<evidence type="ECO:0000256" key="4">
    <source>
        <dbReference type="ARBA" id="ARBA00022917"/>
    </source>
</evidence>
<dbReference type="Pfam" id="PF02911">
    <property type="entry name" value="Formyl_trans_C"/>
    <property type="match status" value="1"/>
</dbReference>